<feature type="transmembrane region" description="Helical" evidence="7">
    <location>
        <begin position="150"/>
        <end position="170"/>
    </location>
</feature>
<dbReference type="PANTHER" id="PTHR30474:SF3">
    <property type="entry name" value="PEPTIDOGLYCAN GLYCOSYLTRANSFERASE RODA"/>
    <property type="match status" value="1"/>
</dbReference>
<dbReference type="GO" id="GO:0015648">
    <property type="term" value="F:lipid-linked peptidoglycan transporter activity"/>
    <property type="evidence" value="ECO:0007669"/>
    <property type="project" value="TreeGrafter"/>
</dbReference>
<feature type="transmembrane region" description="Helical" evidence="7">
    <location>
        <begin position="214"/>
        <end position="230"/>
    </location>
</feature>
<feature type="transmembrane region" description="Helical" evidence="7">
    <location>
        <begin position="257"/>
        <end position="276"/>
    </location>
</feature>
<keyword evidence="2 7" id="KW-0812">Transmembrane</keyword>
<feature type="transmembrane region" description="Helical" evidence="7">
    <location>
        <begin position="95"/>
        <end position="111"/>
    </location>
</feature>
<feature type="region of interest" description="Disordered" evidence="6">
    <location>
        <begin position="451"/>
        <end position="476"/>
    </location>
</feature>
<feature type="transmembrane region" description="Helical" evidence="7">
    <location>
        <begin position="346"/>
        <end position="369"/>
    </location>
</feature>
<evidence type="ECO:0000256" key="6">
    <source>
        <dbReference type="SAM" id="MobiDB-lite"/>
    </source>
</evidence>
<accession>A0A7G9FIW6</accession>
<feature type="transmembrane region" description="Helical" evidence="7">
    <location>
        <begin position="236"/>
        <end position="252"/>
    </location>
</feature>
<keyword evidence="3" id="KW-0133">Cell shape</keyword>
<dbReference type="PANTHER" id="PTHR30474">
    <property type="entry name" value="CELL CYCLE PROTEIN"/>
    <property type="match status" value="1"/>
</dbReference>
<comment type="subcellular location">
    <subcellularLocation>
        <location evidence="1">Membrane</location>
        <topology evidence="1">Multi-pass membrane protein</topology>
    </subcellularLocation>
</comment>
<feature type="transmembrane region" description="Helical" evidence="7">
    <location>
        <begin position="416"/>
        <end position="436"/>
    </location>
</feature>
<dbReference type="AlphaFoldDB" id="A0A7G9FIW6"/>
<evidence type="ECO:0000256" key="5">
    <source>
        <dbReference type="ARBA" id="ARBA00023136"/>
    </source>
</evidence>
<feature type="transmembrane region" description="Helical" evidence="7">
    <location>
        <begin position="68"/>
        <end position="88"/>
    </location>
</feature>
<evidence type="ECO:0000256" key="2">
    <source>
        <dbReference type="ARBA" id="ARBA00022692"/>
    </source>
</evidence>
<keyword evidence="4 7" id="KW-1133">Transmembrane helix</keyword>
<evidence type="ECO:0000256" key="7">
    <source>
        <dbReference type="SAM" id="Phobius"/>
    </source>
</evidence>
<name>A0A7G9FIW6_9FIRM</name>
<evidence type="ECO:0000256" key="1">
    <source>
        <dbReference type="ARBA" id="ARBA00004141"/>
    </source>
</evidence>
<dbReference type="Pfam" id="PF01098">
    <property type="entry name" value="FTSW_RODA_SPOVE"/>
    <property type="match status" value="1"/>
</dbReference>
<feature type="transmembrane region" description="Helical" evidence="7">
    <location>
        <begin position="376"/>
        <end position="396"/>
    </location>
</feature>
<feature type="transmembrane region" description="Helical" evidence="7">
    <location>
        <begin position="44"/>
        <end position="62"/>
    </location>
</feature>
<dbReference type="RefSeq" id="WP_021985474.1">
    <property type="nucleotide sequence ID" value="NZ_CP060632.1"/>
</dbReference>
<dbReference type="Proteomes" id="UP000515819">
    <property type="component" value="Chromosome"/>
</dbReference>
<sequence>MINIICEVSKYLVLLFMVLYTVKCFSVLSSKNEEQKRKKLNKQIGYVFVIHFLCYLILYLRLGQLKILIFYVAQIFVAILYMVLYHSIYKDSSRLLTNNASFLLLIGYIMLTRLNFNLAVKQFIFATVGLIITAFIPYIMLKWKKMKDCGVLYGVIGLLFLLTVFIPGLGSEKYGSRNWINLGHLSVQPMEFVKILFVFFVASMLVKASTFKELFVNALISAAFMGVLVLEKDLGAAVIFYITYVLMVYVATSRPVFLVGGISLGAGAVMLGYALFKNSLFQHVMVRVHAWQNPFADIDGGGYQLSQSLFAIGTGGYAGSGLTQGAAGSIPVSESDFIFSAICEELGVIFGLAMILVIVSIFLSFANVAMKCKEPFYKYVALGFSSIYIVQCFLNLGGVTKFIPSTGVTLPLVSYGVSSVLSTLIIFAIVQGVYVISSSEAVKYEREKEKARQKLREQESAVNTGRRTDRERKTTN</sequence>
<keyword evidence="9" id="KW-1185">Reference proteome</keyword>
<organism evidence="8 9">
    <name type="scientific">Wujia chipingensis</name>
    <dbReference type="NCBI Taxonomy" id="2763670"/>
    <lineage>
        <taxon>Bacteria</taxon>
        <taxon>Bacillati</taxon>
        <taxon>Bacillota</taxon>
        <taxon>Clostridia</taxon>
        <taxon>Lachnospirales</taxon>
        <taxon>Lachnospiraceae</taxon>
        <taxon>Wujia</taxon>
    </lineage>
</organism>
<evidence type="ECO:0000256" key="4">
    <source>
        <dbReference type="ARBA" id="ARBA00022989"/>
    </source>
</evidence>
<protein>
    <submittedName>
        <fullName evidence="8">FtsW/RodA/SpoVE family cell cycle protein</fullName>
    </submittedName>
</protein>
<dbReference type="GO" id="GO:0005886">
    <property type="term" value="C:plasma membrane"/>
    <property type="evidence" value="ECO:0007669"/>
    <property type="project" value="TreeGrafter"/>
</dbReference>
<evidence type="ECO:0000313" key="8">
    <source>
        <dbReference type="EMBL" id="QNL98497.1"/>
    </source>
</evidence>
<dbReference type="InterPro" id="IPR001182">
    <property type="entry name" value="FtsW/RodA"/>
</dbReference>
<evidence type="ECO:0000256" key="3">
    <source>
        <dbReference type="ARBA" id="ARBA00022960"/>
    </source>
</evidence>
<feature type="compositionally biased region" description="Basic and acidic residues" evidence="6">
    <location>
        <begin position="466"/>
        <end position="476"/>
    </location>
</feature>
<proteinExistence type="predicted"/>
<feature type="transmembrane region" description="Helical" evidence="7">
    <location>
        <begin position="190"/>
        <end position="207"/>
    </location>
</feature>
<reference evidence="8 9" key="1">
    <citation type="submission" date="2020-08" db="EMBL/GenBank/DDBJ databases">
        <authorList>
            <person name="Liu C."/>
            <person name="Sun Q."/>
        </authorList>
    </citation>
    <scope>NUCLEOTIDE SEQUENCE [LARGE SCALE GENOMIC DNA]</scope>
    <source>
        <strain evidence="8 9">NSJ-4</strain>
    </source>
</reference>
<feature type="transmembrane region" description="Helical" evidence="7">
    <location>
        <begin position="123"/>
        <end position="141"/>
    </location>
</feature>
<dbReference type="GO" id="GO:0008360">
    <property type="term" value="P:regulation of cell shape"/>
    <property type="evidence" value="ECO:0007669"/>
    <property type="project" value="UniProtKB-KW"/>
</dbReference>
<dbReference type="GO" id="GO:0032153">
    <property type="term" value="C:cell division site"/>
    <property type="evidence" value="ECO:0007669"/>
    <property type="project" value="TreeGrafter"/>
</dbReference>
<dbReference type="KEGG" id="wcp:H9Q76_06900"/>
<dbReference type="EMBL" id="CP060632">
    <property type="protein sequence ID" value="QNL98497.1"/>
    <property type="molecule type" value="Genomic_DNA"/>
</dbReference>
<dbReference type="GO" id="GO:0051301">
    <property type="term" value="P:cell division"/>
    <property type="evidence" value="ECO:0007669"/>
    <property type="project" value="InterPro"/>
</dbReference>
<evidence type="ECO:0000313" key="9">
    <source>
        <dbReference type="Proteomes" id="UP000515819"/>
    </source>
</evidence>
<keyword evidence="5 7" id="KW-0472">Membrane</keyword>
<gene>
    <name evidence="8" type="ORF">H9Q76_06900</name>
</gene>